<protein>
    <recommendedName>
        <fullName evidence="3">DUF4224 domain-containing protein</fullName>
    </recommendedName>
</protein>
<evidence type="ECO:0000313" key="2">
    <source>
        <dbReference type="Proteomes" id="UP001631993"/>
    </source>
</evidence>
<evidence type="ECO:0008006" key="3">
    <source>
        <dbReference type="Google" id="ProtNLM"/>
    </source>
</evidence>
<comment type="caution">
    <text evidence="1">The sequence shown here is derived from an EMBL/GenBank/DDBJ whole genome shotgun (WGS) entry which is preliminary data.</text>
</comment>
<dbReference type="RefSeq" id="WP_409085417.1">
    <property type="nucleotide sequence ID" value="NZ_JBJVMW010000027.1"/>
</dbReference>
<gene>
    <name evidence="1" type="ORF">ACKI1S_37290</name>
</gene>
<dbReference type="Proteomes" id="UP001631993">
    <property type="component" value="Unassembled WGS sequence"/>
</dbReference>
<dbReference type="EMBL" id="JBJVNE010000023">
    <property type="protein sequence ID" value="MFM9651793.1"/>
    <property type="molecule type" value="Genomic_DNA"/>
</dbReference>
<evidence type="ECO:0000313" key="1">
    <source>
        <dbReference type="EMBL" id="MFM9651793.1"/>
    </source>
</evidence>
<reference evidence="1 2" key="1">
    <citation type="submission" date="2024-12" db="EMBL/GenBank/DDBJ databases">
        <title>Forecasting of Potato common scab and diversities of Pathogenic streptomyces spp. in china.</title>
        <authorList>
            <person name="Handique U."/>
            <person name="Wu J."/>
        </authorList>
    </citation>
    <scope>NUCLEOTIDE SEQUENCE [LARGE SCALE GENOMIC DNA]</scope>
    <source>
        <strain evidence="1 2">ZRIMU1585</strain>
    </source>
</reference>
<sequence length="71" mass="8093">MTTVSKEDIKHMRPKQRNKYRRLGFTWAEIKKIDRAIGRGEATLTLKTTAGEVTLTLPPAPDRTPETRDQA</sequence>
<organism evidence="1 2">
    <name type="scientific">Streptomyces galilaeus</name>
    <dbReference type="NCBI Taxonomy" id="33899"/>
    <lineage>
        <taxon>Bacteria</taxon>
        <taxon>Bacillati</taxon>
        <taxon>Actinomycetota</taxon>
        <taxon>Actinomycetes</taxon>
        <taxon>Kitasatosporales</taxon>
        <taxon>Streptomycetaceae</taxon>
        <taxon>Streptomyces</taxon>
    </lineage>
</organism>
<name>A0ABW9IXH2_STRGJ</name>
<accession>A0ABW9IXH2</accession>
<keyword evidence="2" id="KW-1185">Reference proteome</keyword>
<proteinExistence type="predicted"/>